<evidence type="ECO:0000313" key="5">
    <source>
        <dbReference type="Proteomes" id="UP000622317"/>
    </source>
</evidence>
<dbReference type="Gene3D" id="2.60.120.260">
    <property type="entry name" value="Galactose-binding domain-like"/>
    <property type="match status" value="1"/>
</dbReference>
<dbReference type="RefSeq" id="WP_191618284.1">
    <property type="nucleotide sequence ID" value="NZ_JACYFG010000040.1"/>
</dbReference>
<protein>
    <submittedName>
        <fullName evidence="4">Carbohydrate binding domain-containing protein</fullName>
    </submittedName>
</protein>
<dbReference type="InterPro" id="IPR003305">
    <property type="entry name" value="CenC_carb-bd"/>
</dbReference>
<dbReference type="Pfam" id="PF02018">
    <property type="entry name" value="CBM_4_9"/>
    <property type="match status" value="1"/>
</dbReference>
<evidence type="ECO:0000256" key="1">
    <source>
        <dbReference type="ARBA" id="ARBA00022801"/>
    </source>
</evidence>
<feature type="region of interest" description="Disordered" evidence="2">
    <location>
        <begin position="113"/>
        <end position="144"/>
    </location>
</feature>
<evidence type="ECO:0000259" key="3">
    <source>
        <dbReference type="Pfam" id="PF02018"/>
    </source>
</evidence>
<keyword evidence="5" id="KW-1185">Reference proteome</keyword>
<organism evidence="4 5">
    <name type="scientific">Pelagicoccus enzymogenes</name>
    <dbReference type="NCBI Taxonomy" id="2773457"/>
    <lineage>
        <taxon>Bacteria</taxon>
        <taxon>Pseudomonadati</taxon>
        <taxon>Verrucomicrobiota</taxon>
        <taxon>Opitutia</taxon>
        <taxon>Puniceicoccales</taxon>
        <taxon>Pelagicoccaceae</taxon>
        <taxon>Pelagicoccus</taxon>
    </lineage>
</organism>
<name>A0A927IIW2_9BACT</name>
<evidence type="ECO:0000256" key="2">
    <source>
        <dbReference type="SAM" id="MobiDB-lite"/>
    </source>
</evidence>
<dbReference type="SUPFAM" id="SSF49785">
    <property type="entry name" value="Galactose-binding domain-like"/>
    <property type="match status" value="1"/>
</dbReference>
<dbReference type="Proteomes" id="UP000622317">
    <property type="component" value="Unassembled WGS sequence"/>
</dbReference>
<comment type="caution">
    <text evidence="4">The sequence shown here is derived from an EMBL/GenBank/DDBJ whole genome shotgun (WGS) entry which is preliminary data.</text>
</comment>
<dbReference type="AlphaFoldDB" id="A0A927IIW2"/>
<proteinExistence type="predicted"/>
<feature type="domain" description="CBM-cenC" evidence="3">
    <location>
        <begin position="140"/>
        <end position="269"/>
    </location>
</feature>
<sequence>MYPHAGFLFSSPDDGLADEYESALPVSFPYFGVGASEGNPPELSLSADTGAGAAFGLGSEYVYLPRGYVSKERFSGSSTYKGASIESLRIDPGIYTTALPNDIVVLIVSSHPSATDPGSVPDGDSDSGAGGESDPDPLPNAVDNGAFESTLSPWKFYTNGKGDASIVSPGFDGSASAALVVVSATGSNTQLFQNGLSLEPNTEYSLSFAAYSNSGRNVRVSLGKHSSPYTNYGLNRVVVDLTTGWKVHTLTFTTGNFSSSVSDGRLFFWFASDARSGDRYFIDEVTLSPKSL</sequence>
<gene>
    <name evidence="4" type="ORF">IEN85_16910</name>
</gene>
<dbReference type="InterPro" id="IPR008979">
    <property type="entry name" value="Galactose-bd-like_sf"/>
</dbReference>
<evidence type="ECO:0000313" key="4">
    <source>
        <dbReference type="EMBL" id="MBD5781183.1"/>
    </source>
</evidence>
<reference evidence="4" key="1">
    <citation type="submission" date="2020-09" db="EMBL/GenBank/DDBJ databases">
        <title>Pelagicoccus enzymogenes sp. nov. with an EPS production, isolated from marine sediment.</title>
        <authorList>
            <person name="Feng X."/>
        </authorList>
    </citation>
    <scope>NUCLEOTIDE SEQUENCE</scope>
    <source>
        <strain evidence="4">NFK12</strain>
    </source>
</reference>
<keyword evidence="1" id="KW-0378">Hydrolase</keyword>
<dbReference type="EMBL" id="JACYFG010000040">
    <property type="protein sequence ID" value="MBD5781183.1"/>
    <property type="molecule type" value="Genomic_DNA"/>
</dbReference>
<accession>A0A927IIW2</accession>
<dbReference type="GO" id="GO:0016798">
    <property type="term" value="F:hydrolase activity, acting on glycosyl bonds"/>
    <property type="evidence" value="ECO:0007669"/>
    <property type="project" value="InterPro"/>
</dbReference>